<protein>
    <submittedName>
        <fullName evidence="1">Uncharacterized protein</fullName>
    </submittedName>
</protein>
<keyword evidence="2" id="KW-1185">Reference proteome</keyword>
<sequence>MPTTTVDGPRGATESRGGARYHRRTLCFWVVPSTSSRKSLLLVGLRAFSSSMNSQTLVLSVSDLERVVYERKPLLASIGIKEFKDGH</sequence>
<name>A0AAP0R7D5_LIQFO</name>
<dbReference type="Proteomes" id="UP001415857">
    <property type="component" value="Unassembled WGS sequence"/>
</dbReference>
<comment type="caution">
    <text evidence="1">The sequence shown here is derived from an EMBL/GenBank/DDBJ whole genome shotgun (WGS) entry which is preliminary data.</text>
</comment>
<proteinExistence type="predicted"/>
<reference evidence="1 2" key="1">
    <citation type="journal article" date="2024" name="Plant J.">
        <title>Genome sequences and population genomics reveal climatic adaptation and genomic divergence between two closely related sweetgum species.</title>
        <authorList>
            <person name="Xu W.Q."/>
            <person name="Ren C.Q."/>
            <person name="Zhang X.Y."/>
            <person name="Comes H.P."/>
            <person name="Liu X.H."/>
            <person name="Li Y.G."/>
            <person name="Kettle C.J."/>
            <person name="Jalonen R."/>
            <person name="Gaisberger H."/>
            <person name="Ma Y.Z."/>
            <person name="Qiu Y.X."/>
        </authorList>
    </citation>
    <scope>NUCLEOTIDE SEQUENCE [LARGE SCALE GENOMIC DNA]</scope>
    <source>
        <strain evidence="1">Hangzhou</strain>
    </source>
</reference>
<evidence type="ECO:0000313" key="1">
    <source>
        <dbReference type="EMBL" id="KAK9270703.1"/>
    </source>
</evidence>
<organism evidence="1 2">
    <name type="scientific">Liquidambar formosana</name>
    <name type="common">Formosan gum</name>
    <dbReference type="NCBI Taxonomy" id="63359"/>
    <lineage>
        <taxon>Eukaryota</taxon>
        <taxon>Viridiplantae</taxon>
        <taxon>Streptophyta</taxon>
        <taxon>Embryophyta</taxon>
        <taxon>Tracheophyta</taxon>
        <taxon>Spermatophyta</taxon>
        <taxon>Magnoliopsida</taxon>
        <taxon>eudicotyledons</taxon>
        <taxon>Gunneridae</taxon>
        <taxon>Pentapetalae</taxon>
        <taxon>Saxifragales</taxon>
        <taxon>Altingiaceae</taxon>
        <taxon>Liquidambar</taxon>
    </lineage>
</organism>
<dbReference type="AlphaFoldDB" id="A0AAP0R7D5"/>
<gene>
    <name evidence="1" type="ORF">L1049_026286</name>
</gene>
<evidence type="ECO:0000313" key="2">
    <source>
        <dbReference type="Proteomes" id="UP001415857"/>
    </source>
</evidence>
<dbReference type="EMBL" id="JBBPBK010000014">
    <property type="protein sequence ID" value="KAK9270703.1"/>
    <property type="molecule type" value="Genomic_DNA"/>
</dbReference>
<accession>A0AAP0R7D5</accession>